<comment type="caution">
    <text evidence="1">The sequence shown here is derived from an EMBL/GenBank/DDBJ whole genome shotgun (WGS) entry which is preliminary data.</text>
</comment>
<keyword evidence="2" id="KW-1185">Reference proteome</keyword>
<name>A0ACB6QL22_9PLEO</name>
<sequence>MNRDYGSYWAPAESRIFAVKHPSKPRLSRYIADASESLSRFGGPSAIFSRRLGGNTPCPSQHLLTAQSSSRITRATQPFVSLSLSFVIPSLPFALFIRQTPSLTHQRNSPIHCYAPLIEHTFQSLNKFLHIPRPPSRSFLHPPSMLNTMRKSWLLFTIFALVAFTSAVDIAGFDVDGVANFVHGGKRQAASGTGNSNPSTSDAPKSTQAPSSNPPSTPTQTPTQQPSSQQPSSQAPSSAAPSSAAPSTKAPSSTPAPSSNPPKTRTSAEVITSALLGTSVQQYTTVFTTVSNGQSIEITETGSRTSVFSTGQAVITQKPDPQNGNGGGSSSGLTDSNKKIIGGVVGGVGGAILLGGIAIVCWRIWGRKKRVSEDDDDLMAGTGSALGDKPAPNNTPFQSNLEQYHNPGGRPNAAANF</sequence>
<accession>A0ACB6QL22</accession>
<dbReference type="EMBL" id="MU003522">
    <property type="protein sequence ID" value="KAF2467007.1"/>
    <property type="molecule type" value="Genomic_DNA"/>
</dbReference>
<evidence type="ECO:0000313" key="2">
    <source>
        <dbReference type="Proteomes" id="UP000799755"/>
    </source>
</evidence>
<protein>
    <submittedName>
        <fullName evidence="1">Uncharacterized protein</fullName>
    </submittedName>
</protein>
<reference evidence="1" key="1">
    <citation type="journal article" date="2020" name="Stud. Mycol.">
        <title>101 Dothideomycetes genomes: a test case for predicting lifestyles and emergence of pathogens.</title>
        <authorList>
            <person name="Haridas S."/>
            <person name="Albert R."/>
            <person name="Binder M."/>
            <person name="Bloem J."/>
            <person name="Labutti K."/>
            <person name="Salamov A."/>
            <person name="Andreopoulos B."/>
            <person name="Baker S."/>
            <person name="Barry K."/>
            <person name="Bills G."/>
            <person name="Bluhm B."/>
            <person name="Cannon C."/>
            <person name="Castanera R."/>
            <person name="Culley D."/>
            <person name="Daum C."/>
            <person name="Ezra D."/>
            <person name="Gonzalez J."/>
            <person name="Henrissat B."/>
            <person name="Kuo A."/>
            <person name="Liang C."/>
            <person name="Lipzen A."/>
            <person name="Lutzoni F."/>
            <person name="Magnuson J."/>
            <person name="Mondo S."/>
            <person name="Nolan M."/>
            <person name="Ohm R."/>
            <person name="Pangilinan J."/>
            <person name="Park H.-J."/>
            <person name="Ramirez L."/>
            <person name="Alfaro M."/>
            <person name="Sun H."/>
            <person name="Tritt A."/>
            <person name="Yoshinaga Y."/>
            <person name="Zwiers L.-H."/>
            <person name="Turgeon B."/>
            <person name="Goodwin S."/>
            <person name="Spatafora J."/>
            <person name="Crous P."/>
            <person name="Grigoriev I."/>
        </authorList>
    </citation>
    <scope>NUCLEOTIDE SEQUENCE</scope>
    <source>
        <strain evidence="1">ATCC 200398</strain>
    </source>
</reference>
<gene>
    <name evidence="1" type="ORF">BDR25DRAFT_359061</name>
</gene>
<proteinExistence type="predicted"/>
<dbReference type="Proteomes" id="UP000799755">
    <property type="component" value="Unassembled WGS sequence"/>
</dbReference>
<organism evidence="1 2">
    <name type="scientific">Lindgomyces ingoldianus</name>
    <dbReference type="NCBI Taxonomy" id="673940"/>
    <lineage>
        <taxon>Eukaryota</taxon>
        <taxon>Fungi</taxon>
        <taxon>Dikarya</taxon>
        <taxon>Ascomycota</taxon>
        <taxon>Pezizomycotina</taxon>
        <taxon>Dothideomycetes</taxon>
        <taxon>Pleosporomycetidae</taxon>
        <taxon>Pleosporales</taxon>
        <taxon>Lindgomycetaceae</taxon>
        <taxon>Lindgomyces</taxon>
    </lineage>
</organism>
<evidence type="ECO:0000313" key="1">
    <source>
        <dbReference type="EMBL" id="KAF2467007.1"/>
    </source>
</evidence>